<protein>
    <submittedName>
        <fullName evidence="4">Alpha/beta hydrolase fold protein</fullName>
    </submittedName>
</protein>
<dbReference type="InterPro" id="IPR050261">
    <property type="entry name" value="FrsA_esterase"/>
</dbReference>
<dbReference type="Proteomes" id="UP000069654">
    <property type="component" value="Unassembled WGS sequence"/>
</dbReference>
<dbReference type="Gene3D" id="3.40.50.1820">
    <property type="entry name" value="alpha/beta hydrolase"/>
    <property type="match status" value="1"/>
</dbReference>
<reference evidence="5" key="2">
    <citation type="submission" date="2016-02" db="EMBL/GenBank/DDBJ databases">
        <title>Draft genome sequence of five rapidly growing Mycobacterium species.</title>
        <authorList>
            <person name="Katahira K."/>
            <person name="Gotou Y."/>
            <person name="Iida K."/>
            <person name="Ogura Y."/>
            <person name="Hayashi T."/>
        </authorList>
    </citation>
    <scope>NUCLEOTIDE SEQUENCE [LARGE SCALE GENOMIC DNA]</scope>
    <source>
        <strain evidence="5">JCM6362</strain>
    </source>
</reference>
<dbReference type="AlphaFoldDB" id="A0A100XGW1"/>
<comment type="caution">
    <text evidence="4">The sequence shown here is derived from an EMBL/GenBank/DDBJ whole genome shotgun (WGS) entry which is preliminary data.</text>
</comment>
<name>A0A100XGW1_MYCTH</name>
<keyword evidence="2 4" id="KW-0378">Hydrolase</keyword>
<dbReference type="InterPro" id="IPR029058">
    <property type="entry name" value="AB_hydrolase_fold"/>
</dbReference>
<evidence type="ECO:0000259" key="3">
    <source>
        <dbReference type="Pfam" id="PF12146"/>
    </source>
</evidence>
<gene>
    <name evidence="4" type="ORF">RMCT_3380</name>
</gene>
<organism evidence="4 5">
    <name type="scientific">Mycolicibacterium thermoresistibile</name>
    <name type="common">Mycobacterium thermoresistibile</name>
    <dbReference type="NCBI Taxonomy" id="1797"/>
    <lineage>
        <taxon>Bacteria</taxon>
        <taxon>Bacillati</taxon>
        <taxon>Actinomycetota</taxon>
        <taxon>Actinomycetes</taxon>
        <taxon>Mycobacteriales</taxon>
        <taxon>Mycobacteriaceae</taxon>
        <taxon>Mycolicibacterium</taxon>
    </lineage>
</organism>
<dbReference type="GO" id="GO:0052689">
    <property type="term" value="F:carboxylic ester hydrolase activity"/>
    <property type="evidence" value="ECO:0007669"/>
    <property type="project" value="UniProtKB-ARBA"/>
</dbReference>
<dbReference type="Pfam" id="PF12146">
    <property type="entry name" value="Hydrolase_4"/>
    <property type="match status" value="1"/>
</dbReference>
<sequence length="303" mass="32569">MKPTDVTFSSGGAECRGWHFTAVDGAPDRRPAVVMAHGFGGTKDSGLQGFAERIAAAGFDVLAFDFRGFGDSEGQPRQSVSIDRQIEDYHAAVGAARRLPGVDPDRIVLWGVSLSGGHVLRVAADRADIAAVIAMTPLTSGVAVSRAAIEHRDAWSALKWTAQGIRSRFVVARGRSPVMFPIVAPPGSPGALTLDGAYESYLGLAGPSWRNEIDSAVGLEVARIRTTAAAKRLRCPLLVQIADFDRYVPADSVTRTAAHGRAQVHHYPCDHFDVWPGHDWFDKAVDDQIAFLTRTLVSTTPSR</sequence>
<dbReference type="OMA" id="RHYPCDH"/>
<dbReference type="InterPro" id="IPR022742">
    <property type="entry name" value="Hydrolase_4"/>
</dbReference>
<dbReference type="EMBL" id="BCTB01000044">
    <property type="protein sequence ID" value="GAT16411.1"/>
    <property type="molecule type" value="Genomic_DNA"/>
</dbReference>
<accession>A0A100XGW1</accession>
<dbReference type="PANTHER" id="PTHR22946">
    <property type="entry name" value="DIENELACTONE HYDROLASE DOMAIN-CONTAINING PROTEIN-RELATED"/>
    <property type="match status" value="1"/>
</dbReference>
<dbReference type="PANTHER" id="PTHR22946:SF9">
    <property type="entry name" value="POLYKETIDE TRANSFERASE AF380"/>
    <property type="match status" value="1"/>
</dbReference>
<dbReference type="OrthoDB" id="5902829at2"/>
<dbReference type="STRING" id="1797.RMCT_3380"/>
<reference evidence="4 5" key="1">
    <citation type="journal article" date="2016" name="Genome Announc.">
        <title>Draft Genome Sequences of Five Rapidly Growing Mycobacterium Species, M. thermoresistibile, M. fortuitum subsp. acetamidolyticum, M. canariasense, M. brisbanense, and M. novocastrense.</title>
        <authorList>
            <person name="Katahira K."/>
            <person name="Ogura Y."/>
            <person name="Gotoh Y."/>
            <person name="Hayashi T."/>
        </authorList>
    </citation>
    <scope>NUCLEOTIDE SEQUENCE [LARGE SCALE GENOMIC DNA]</scope>
    <source>
        <strain evidence="4 5">JCM6362</strain>
    </source>
</reference>
<proteinExistence type="inferred from homology"/>
<evidence type="ECO:0000256" key="2">
    <source>
        <dbReference type="ARBA" id="ARBA00022801"/>
    </source>
</evidence>
<dbReference type="SUPFAM" id="SSF53474">
    <property type="entry name" value="alpha/beta-Hydrolases"/>
    <property type="match status" value="1"/>
</dbReference>
<evidence type="ECO:0000313" key="5">
    <source>
        <dbReference type="Proteomes" id="UP000069654"/>
    </source>
</evidence>
<dbReference type="Gene3D" id="1.10.10.800">
    <property type="match status" value="1"/>
</dbReference>
<comment type="similarity">
    <text evidence="1">Belongs to the AB hydrolase superfamily.</text>
</comment>
<dbReference type="RefSeq" id="WP_003927282.1">
    <property type="nucleotide sequence ID" value="NZ_BCTB01000044.1"/>
</dbReference>
<feature type="domain" description="Serine aminopeptidase S33" evidence="3">
    <location>
        <begin position="29"/>
        <end position="141"/>
    </location>
</feature>
<evidence type="ECO:0000313" key="4">
    <source>
        <dbReference type="EMBL" id="GAT16411.1"/>
    </source>
</evidence>
<evidence type="ECO:0000256" key="1">
    <source>
        <dbReference type="ARBA" id="ARBA00008645"/>
    </source>
</evidence>